<gene>
    <name evidence="2" type="ordered locus">MexAM1_META1p2102</name>
</gene>
<proteinExistence type="predicted"/>
<evidence type="ECO:0000256" key="1">
    <source>
        <dbReference type="SAM" id="MobiDB-lite"/>
    </source>
</evidence>
<feature type="region of interest" description="Disordered" evidence="1">
    <location>
        <begin position="21"/>
        <end position="50"/>
    </location>
</feature>
<evidence type="ECO:0000313" key="2">
    <source>
        <dbReference type="EMBL" id="ACS39898.1"/>
    </source>
</evidence>
<dbReference type="AlphaFoldDB" id="C5B2P3"/>
<sequence>MMVDRWTSENGDPDNFMNVLIGGRRGRQPRPLVRPRPQCSNLRHPSHRRA</sequence>
<reference evidence="2 3" key="1">
    <citation type="journal article" date="2009" name="PLoS ONE">
        <title>Methylobacterium genome sequences: a reference blueprint to investigate microbial metabolism of C1 compounds from natural and industrial sources.</title>
        <authorList>
            <person name="Vuilleumier S."/>
            <person name="Chistoserdova L."/>
            <person name="Lee M.-C."/>
            <person name="Bringel F."/>
            <person name="Lajus A."/>
            <person name="Zhou Y."/>
            <person name="Gourion B."/>
            <person name="Barbe V."/>
            <person name="Chang J."/>
            <person name="Cruveiller S."/>
            <person name="Dossat C."/>
            <person name="Gillett W."/>
            <person name="Gruffaz C."/>
            <person name="Haugen E."/>
            <person name="Hourcade E."/>
            <person name="Levy R."/>
            <person name="Mangenot S."/>
            <person name="Muller E."/>
            <person name="Nadalig T."/>
            <person name="Pagni M."/>
            <person name="Penny C."/>
            <person name="Peyraud R."/>
            <person name="Robinson D.G."/>
            <person name="Roche D."/>
            <person name="Rouy Z."/>
            <person name="Saenampechek C."/>
            <person name="Salvignol G."/>
            <person name="Vallenet D."/>
            <person name="Wu Z."/>
            <person name="Marx C.J."/>
            <person name="Vorholt J.A."/>
            <person name="Olson M.V."/>
            <person name="Kaul R."/>
            <person name="Weissenbach J."/>
            <person name="Medigue C."/>
            <person name="Lidstrom M.E."/>
        </authorList>
    </citation>
    <scope>NUCLEOTIDE SEQUENCE [LARGE SCALE GENOMIC DNA]</scope>
    <source>
        <strain evidence="3">ATCC 14718 / DSM 1338 / JCM 2805 / NCIMB 9133 / AM1</strain>
    </source>
</reference>
<dbReference type="HOGENOM" id="CLU_3119650_0_0_5"/>
<accession>C5B2P3</accession>
<dbReference type="EMBL" id="CP001510">
    <property type="protein sequence ID" value="ACS39898.1"/>
    <property type="molecule type" value="Genomic_DNA"/>
</dbReference>
<dbReference type="KEGG" id="mea:Mex_1p2102"/>
<name>C5B2P3_METEA</name>
<keyword evidence="3" id="KW-1185">Reference proteome</keyword>
<protein>
    <submittedName>
        <fullName evidence="2">Uncharacterized protein</fullName>
    </submittedName>
</protein>
<dbReference type="STRING" id="272630.MexAM1_META1p2102"/>
<evidence type="ECO:0000313" key="3">
    <source>
        <dbReference type="Proteomes" id="UP000009081"/>
    </source>
</evidence>
<organism evidence="2 3">
    <name type="scientific">Methylorubrum extorquens (strain ATCC 14718 / DSM 1338 / JCM 2805 / NCIMB 9133 / AM1)</name>
    <name type="common">Methylobacterium extorquens</name>
    <dbReference type="NCBI Taxonomy" id="272630"/>
    <lineage>
        <taxon>Bacteria</taxon>
        <taxon>Pseudomonadati</taxon>
        <taxon>Pseudomonadota</taxon>
        <taxon>Alphaproteobacteria</taxon>
        <taxon>Hyphomicrobiales</taxon>
        <taxon>Methylobacteriaceae</taxon>
        <taxon>Methylorubrum</taxon>
    </lineage>
</organism>
<dbReference type="Proteomes" id="UP000009081">
    <property type="component" value="Chromosome"/>
</dbReference>